<dbReference type="GO" id="GO:0016874">
    <property type="term" value="F:ligase activity"/>
    <property type="evidence" value="ECO:0007669"/>
    <property type="project" value="TreeGrafter"/>
</dbReference>
<dbReference type="SUPFAM" id="SSF54001">
    <property type="entry name" value="Cysteine proteinases"/>
    <property type="match status" value="1"/>
</dbReference>
<dbReference type="InterPro" id="IPR051705">
    <property type="entry name" value="Gsp_Synthetase/Amidase"/>
</dbReference>
<reference evidence="1 2" key="1">
    <citation type="journal article" date="2021" name="MBio">
        <title>A New Model Trypanosomatid, Novymonas esmeraldas: Genomic Perception of Its 'Candidatus Pandoraea novymonadis' Endosymbiont.</title>
        <authorList>
            <person name="Zakharova A."/>
            <person name="Saura A."/>
            <person name="Butenko A."/>
            <person name="Podesvova L."/>
            <person name="Warmusova S."/>
            <person name="Kostygov A.Y."/>
            <person name="Nenarokova A."/>
            <person name="Lukes J."/>
            <person name="Opperdoes F.R."/>
            <person name="Yurchenko V."/>
        </authorList>
    </citation>
    <scope>NUCLEOTIDE SEQUENCE [LARGE SCALE GENOMIC DNA]</scope>
    <source>
        <strain evidence="1 2">E262AT.01</strain>
    </source>
</reference>
<dbReference type="PANTHER" id="PTHR30094:SF0">
    <property type="entry name" value="BIFUNCTIONAL GLUTATHIONYLSPERMIDINE SYNTHETASE_AMIDASE-RELATED"/>
    <property type="match status" value="1"/>
</dbReference>
<dbReference type="Proteomes" id="UP001430356">
    <property type="component" value="Unassembled WGS sequence"/>
</dbReference>
<accession>A0AAW0ELK3</accession>
<dbReference type="EMBL" id="JAECZO010000038">
    <property type="protein sequence ID" value="KAK7194544.1"/>
    <property type="molecule type" value="Genomic_DNA"/>
</dbReference>
<proteinExistence type="predicted"/>
<keyword evidence="2" id="KW-1185">Reference proteome</keyword>
<evidence type="ECO:0008006" key="3">
    <source>
        <dbReference type="Google" id="ProtNLM"/>
    </source>
</evidence>
<dbReference type="PANTHER" id="PTHR30094">
    <property type="entry name" value="BIFUNCTIONAL GLUTATHIONYLSPERMIDINE SYNTHETASE/AMIDASE-RELATED"/>
    <property type="match status" value="1"/>
</dbReference>
<comment type="caution">
    <text evidence="1">The sequence shown here is derived from an EMBL/GenBank/DDBJ whole genome shotgun (WGS) entry which is preliminary data.</text>
</comment>
<dbReference type="InterPro" id="IPR038765">
    <property type="entry name" value="Papain-like_cys_pep_sf"/>
</dbReference>
<dbReference type="AlphaFoldDB" id="A0AAW0ELK3"/>
<organism evidence="1 2">
    <name type="scientific">Novymonas esmeraldas</name>
    <dbReference type="NCBI Taxonomy" id="1808958"/>
    <lineage>
        <taxon>Eukaryota</taxon>
        <taxon>Discoba</taxon>
        <taxon>Euglenozoa</taxon>
        <taxon>Kinetoplastea</taxon>
        <taxon>Metakinetoplastina</taxon>
        <taxon>Trypanosomatida</taxon>
        <taxon>Trypanosomatidae</taxon>
        <taxon>Novymonas</taxon>
    </lineage>
</organism>
<evidence type="ECO:0000313" key="2">
    <source>
        <dbReference type="Proteomes" id="UP001430356"/>
    </source>
</evidence>
<dbReference type="Gene3D" id="3.90.1720.10">
    <property type="entry name" value="endopeptidase domain like (from Nostoc punctiforme)"/>
    <property type="match status" value="1"/>
</dbReference>
<evidence type="ECO:0000313" key="1">
    <source>
        <dbReference type="EMBL" id="KAK7194544.1"/>
    </source>
</evidence>
<sequence length="303" mass="34599">MLSLTRLVQLCALAALLCLGALYYFSVYDYEKHMSLVERRNPSYDPLTECATPFGELLGIADNVPAYSNCNTKFITTFVNFVNLVDPMDNGRRGDPSESEIVMTAYRYSSFDYHMRWLAWNRGLMPRLVENTNQLWKTVNFFNPARIEQDWSAEYLGNYEEAANAEERIFNAPRRADAIIYSVSPDTLPQGHVAVVVRVEDDVEAAGGAAPLLELKKQRLHPRRVYVAEQNWRNTPWLNRNYSRVLHYRWRTVAGGRAHEGYLIDPDGLEIIGILRVGKAMPLRSAADPYADALAKDDDERDL</sequence>
<gene>
    <name evidence="1" type="ORF">NESM_000371700</name>
</gene>
<name>A0AAW0ELK3_9TRYP</name>
<protein>
    <recommendedName>
        <fullName evidence="3">Peptidase C51 domain-containing protein</fullName>
    </recommendedName>
</protein>